<accession>A0ABZ0SR94</accession>
<protein>
    <submittedName>
        <fullName evidence="1">Uncharacterized protein</fullName>
    </submittedName>
</protein>
<proteinExistence type="predicted"/>
<keyword evidence="3" id="KW-1185">Reference proteome</keyword>
<gene>
    <name evidence="1" type="ORF">SM116_02605</name>
    <name evidence="2" type="ORF">SM116_02625</name>
</gene>
<sequence>MSNDEGSMYCEPVSDEEAERRRGMIAEFYASNTLPPLYRLSTMAEHVDWGTAITGAPTTTTQSRFIFEADTPPGHRFEVHTVEFGTVEELLFVAWSTNFAGLPPETPTPPATVPVTIASESYPGQVLATTPDGWAVSVPAPERTFLIVGPRALPSSLSLVQAVVGTPAM</sequence>
<dbReference type="RefSeq" id="WP_320942910.1">
    <property type="nucleotide sequence ID" value="NZ_CP139368.1"/>
</dbReference>
<organism evidence="1 3">
    <name type="scientific">Microbacterium rhizosphaerae</name>
    <dbReference type="NCBI Taxonomy" id="1678237"/>
    <lineage>
        <taxon>Bacteria</taxon>
        <taxon>Bacillati</taxon>
        <taxon>Actinomycetota</taxon>
        <taxon>Actinomycetes</taxon>
        <taxon>Micrococcales</taxon>
        <taxon>Microbacteriaceae</taxon>
        <taxon>Microbacterium</taxon>
    </lineage>
</organism>
<dbReference type="EMBL" id="CP139368">
    <property type="protein sequence ID" value="WPR90197.1"/>
    <property type="molecule type" value="Genomic_DNA"/>
</dbReference>
<evidence type="ECO:0000313" key="3">
    <source>
        <dbReference type="Proteomes" id="UP001323798"/>
    </source>
</evidence>
<dbReference type="EMBL" id="CP139368">
    <property type="protein sequence ID" value="WPR90199.1"/>
    <property type="molecule type" value="Genomic_DNA"/>
</dbReference>
<name>A0ABZ0SR94_9MICO</name>
<evidence type="ECO:0000313" key="2">
    <source>
        <dbReference type="EMBL" id="WPR90199.1"/>
    </source>
</evidence>
<evidence type="ECO:0000313" key="1">
    <source>
        <dbReference type="EMBL" id="WPR90197.1"/>
    </source>
</evidence>
<reference evidence="1 3" key="1">
    <citation type="submission" date="2023-11" db="EMBL/GenBank/DDBJ databases">
        <title>Genome sequence of Microbacterium rhizosphaerae KACC 19337.</title>
        <authorList>
            <person name="Choi H."/>
            <person name="Kim S."/>
            <person name="Kim Y."/>
            <person name="Kwon S.-W."/>
            <person name="Heo J."/>
        </authorList>
    </citation>
    <scope>NUCLEOTIDE SEQUENCE [LARGE SCALE GENOMIC DNA]</scope>
    <source>
        <strain evidence="1 3">KACC 19337</strain>
    </source>
</reference>
<dbReference type="Proteomes" id="UP001323798">
    <property type="component" value="Chromosome"/>
</dbReference>